<comment type="caution">
    <text evidence="1">The sequence shown here is derived from an EMBL/GenBank/DDBJ whole genome shotgun (WGS) entry which is preliminary data.</text>
</comment>
<dbReference type="AlphaFoldDB" id="A0A0G1WFU8"/>
<dbReference type="InterPro" id="IPR010921">
    <property type="entry name" value="Trp_repressor/repl_initiator"/>
</dbReference>
<dbReference type="InterPro" id="IPR038116">
    <property type="entry name" value="TrpR-like_sf"/>
</dbReference>
<dbReference type="Proteomes" id="UP000034212">
    <property type="component" value="Unassembled WGS sequence"/>
</dbReference>
<dbReference type="SUPFAM" id="SSF48295">
    <property type="entry name" value="TrpR-like"/>
    <property type="match status" value="1"/>
</dbReference>
<dbReference type="EMBL" id="LCOQ01000002">
    <property type="protein sequence ID" value="KKU81100.1"/>
    <property type="molecule type" value="Genomic_DNA"/>
</dbReference>
<accession>A0A0G1WFU8</accession>
<evidence type="ECO:0000313" key="1">
    <source>
        <dbReference type="EMBL" id="KKU81100.1"/>
    </source>
</evidence>
<protein>
    <recommendedName>
        <fullName evidence="3">TrpR like protein, YerC/YecD</fullName>
    </recommendedName>
</protein>
<dbReference type="GO" id="GO:0003700">
    <property type="term" value="F:DNA-binding transcription factor activity"/>
    <property type="evidence" value="ECO:0007669"/>
    <property type="project" value="InterPro"/>
</dbReference>
<proteinExistence type="predicted"/>
<name>A0A0G1WFU8_9BACT</name>
<dbReference type="Gene3D" id="1.10.1270.10">
    <property type="entry name" value="TrpR-like"/>
    <property type="match status" value="1"/>
</dbReference>
<sequence>MTRVSRVPLSNKEKLSLTEEFWNTLGELNKTQVEHFFREFFSPTEIVMFAKRLHILKSLRQNTTYEHIQQGIKVTEPTIAKMSAILQRGDEDFFRILDYLIRDENSRWQAYLDSRKPHIRGKMIFHVNR</sequence>
<evidence type="ECO:0008006" key="3">
    <source>
        <dbReference type="Google" id="ProtNLM"/>
    </source>
</evidence>
<dbReference type="GO" id="GO:0043565">
    <property type="term" value="F:sequence-specific DNA binding"/>
    <property type="evidence" value="ECO:0007669"/>
    <property type="project" value="InterPro"/>
</dbReference>
<reference evidence="1 2" key="1">
    <citation type="journal article" date="2015" name="Nature">
        <title>rRNA introns, odd ribosomes, and small enigmatic genomes across a large radiation of phyla.</title>
        <authorList>
            <person name="Brown C.T."/>
            <person name="Hug L.A."/>
            <person name="Thomas B.C."/>
            <person name="Sharon I."/>
            <person name="Castelle C.J."/>
            <person name="Singh A."/>
            <person name="Wilkins M.J."/>
            <person name="Williams K.H."/>
            <person name="Banfield J.F."/>
        </authorList>
    </citation>
    <scope>NUCLEOTIDE SEQUENCE [LARGE SCALE GENOMIC DNA]</scope>
</reference>
<dbReference type="Pfam" id="PF01371">
    <property type="entry name" value="Trp_repressor"/>
    <property type="match status" value="1"/>
</dbReference>
<organism evidence="1 2">
    <name type="scientific">Candidatus Gottesmanbacteria bacterium GW2011_GWA1_47_8</name>
    <dbReference type="NCBI Taxonomy" id="1618438"/>
    <lineage>
        <taxon>Bacteria</taxon>
        <taxon>Candidatus Gottesmaniibacteriota</taxon>
    </lineage>
</organism>
<dbReference type="InterPro" id="IPR000831">
    <property type="entry name" value="Trp_repress"/>
</dbReference>
<evidence type="ECO:0000313" key="2">
    <source>
        <dbReference type="Proteomes" id="UP000034212"/>
    </source>
</evidence>
<gene>
    <name evidence="1" type="ORF">UY08_C0002G0013</name>
</gene>